<organism evidence="2 3">
    <name type="scientific">Penicillium daleae</name>
    <dbReference type="NCBI Taxonomy" id="63821"/>
    <lineage>
        <taxon>Eukaryota</taxon>
        <taxon>Fungi</taxon>
        <taxon>Dikarya</taxon>
        <taxon>Ascomycota</taxon>
        <taxon>Pezizomycotina</taxon>
        <taxon>Eurotiomycetes</taxon>
        <taxon>Eurotiomycetidae</taxon>
        <taxon>Eurotiales</taxon>
        <taxon>Aspergillaceae</taxon>
        <taxon>Penicillium</taxon>
    </lineage>
</organism>
<dbReference type="RefSeq" id="XP_056763565.1">
    <property type="nucleotide sequence ID" value="XM_056910739.1"/>
</dbReference>
<dbReference type="InterPro" id="IPR000683">
    <property type="entry name" value="Gfo/Idh/MocA-like_OxRdtase_N"/>
</dbReference>
<keyword evidence="3" id="KW-1185">Reference proteome</keyword>
<name>A0AAD6G105_9EURO</name>
<dbReference type="AlphaFoldDB" id="A0AAD6G105"/>
<dbReference type="GO" id="GO:0005737">
    <property type="term" value="C:cytoplasm"/>
    <property type="evidence" value="ECO:0007669"/>
    <property type="project" value="TreeGrafter"/>
</dbReference>
<dbReference type="GO" id="GO:0000166">
    <property type="term" value="F:nucleotide binding"/>
    <property type="evidence" value="ECO:0007669"/>
    <property type="project" value="InterPro"/>
</dbReference>
<evidence type="ECO:0000313" key="3">
    <source>
        <dbReference type="Proteomes" id="UP001213681"/>
    </source>
</evidence>
<reference evidence="2" key="2">
    <citation type="journal article" date="2023" name="IMA Fungus">
        <title>Comparative genomic study of the Penicillium genus elucidates a diverse pangenome and 15 lateral gene transfer events.</title>
        <authorList>
            <person name="Petersen C."/>
            <person name="Sorensen T."/>
            <person name="Nielsen M.R."/>
            <person name="Sondergaard T.E."/>
            <person name="Sorensen J.L."/>
            <person name="Fitzpatrick D.A."/>
            <person name="Frisvad J.C."/>
            <person name="Nielsen K.L."/>
        </authorList>
    </citation>
    <scope>NUCLEOTIDE SEQUENCE</scope>
    <source>
        <strain evidence="2">IBT 16125</strain>
    </source>
</reference>
<dbReference type="PANTHER" id="PTHR42840">
    <property type="entry name" value="NAD(P)-BINDING ROSSMANN-FOLD SUPERFAMILY PROTEIN-RELATED"/>
    <property type="match status" value="1"/>
</dbReference>
<accession>A0AAD6G105</accession>
<dbReference type="GO" id="GO:0016491">
    <property type="term" value="F:oxidoreductase activity"/>
    <property type="evidence" value="ECO:0007669"/>
    <property type="project" value="TreeGrafter"/>
</dbReference>
<comment type="caution">
    <text evidence="2">The sequence shown here is derived from an EMBL/GenBank/DDBJ whole genome shotgun (WGS) entry which is preliminary data.</text>
</comment>
<dbReference type="Proteomes" id="UP001213681">
    <property type="component" value="Unassembled WGS sequence"/>
</dbReference>
<dbReference type="PANTHER" id="PTHR42840:SF7">
    <property type="entry name" value="BINDING ROSSMANN FOLD OXIDOREDUCTASE, PUTATIVE (AFU_ORTHOLOGUE AFUA_4G10190)-RELATED"/>
    <property type="match status" value="1"/>
</dbReference>
<dbReference type="InterPro" id="IPR036291">
    <property type="entry name" value="NAD(P)-bd_dom_sf"/>
</dbReference>
<gene>
    <name evidence="2" type="ORF">N7458_007357</name>
</gene>
<dbReference type="GeneID" id="81600982"/>
<reference evidence="2" key="1">
    <citation type="submission" date="2022-12" db="EMBL/GenBank/DDBJ databases">
        <authorList>
            <person name="Petersen C."/>
        </authorList>
    </citation>
    <scope>NUCLEOTIDE SEQUENCE</scope>
    <source>
        <strain evidence="2">IBT 16125</strain>
    </source>
</reference>
<sequence length="397" mass="44445">MTVSIPTARKVRVGILGCGEIAQVVHIPTLNFLSDLFQITYLCDISRTSLTHCKAKVVGLEAPETTTDPEELCASPRVDVVFVINSDEYHALHGILALSHNKHVFIEKPMALNDRDANAIIEAEKLSEGRVMVGYMRRYAPAFEDAIREIGGMDKILYARVRGKLEHPLQWWTLEVNKLITFAIIDIIGPNATFVEQSGTFPKRATDFIPADTDDRNERAAEIVCQGMQKEAGVSSSDVLPRIWRALGGLGSHDLSLMREALGMPVGVVGAYLKPPFWSAIFEYPTFSVTYESGLYSVPRFDAHFEVYSATKTVRVQYDSPYIKGLPITMHVQEKVDGLYKESVIRRTYEDPYTIEMKELHAMVVGGKAIKTTAEDAKRDLEIFRMLVRSAATNRNE</sequence>
<feature type="domain" description="Gfo/Idh/MocA-like oxidoreductase N-terminal" evidence="1">
    <location>
        <begin position="11"/>
        <end position="135"/>
    </location>
</feature>
<evidence type="ECO:0000313" key="2">
    <source>
        <dbReference type="EMBL" id="KAJ5443485.1"/>
    </source>
</evidence>
<dbReference type="Gene3D" id="3.30.360.10">
    <property type="entry name" value="Dihydrodipicolinate Reductase, domain 2"/>
    <property type="match status" value="1"/>
</dbReference>
<dbReference type="Pfam" id="PF01408">
    <property type="entry name" value="GFO_IDH_MocA"/>
    <property type="match status" value="1"/>
</dbReference>
<proteinExistence type="predicted"/>
<dbReference type="Gene3D" id="3.40.50.720">
    <property type="entry name" value="NAD(P)-binding Rossmann-like Domain"/>
    <property type="match status" value="1"/>
</dbReference>
<dbReference type="GO" id="GO:0006740">
    <property type="term" value="P:NADPH regeneration"/>
    <property type="evidence" value="ECO:0007669"/>
    <property type="project" value="TreeGrafter"/>
</dbReference>
<dbReference type="EMBL" id="JAPVEA010000007">
    <property type="protein sequence ID" value="KAJ5443485.1"/>
    <property type="molecule type" value="Genomic_DNA"/>
</dbReference>
<protein>
    <recommendedName>
        <fullName evidence="1">Gfo/Idh/MocA-like oxidoreductase N-terminal domain-containing protein</fullName>
    </recommendedName>
</protein>
<evidence type="ECO:0000259" key="1">
    <source>
        <dbReference type="Pfam" id="PF01408"/>
    </source>
</evidence>
<dbReference type="SUPFAM" id="SSF51735">
    <property type="entry name" value="NAD(P)-binding Rossmann-fold domains"/>
    <property type="match status" value="1"/>
</dbReference>